<dbReference type="NCBIfam" id="NF001808">
    <property type="entry name" value="PRK00522.1"/>
    <property type="match status" value="1"/>
</dbReference>
<evidence type="ECO:0000256" key="4">
    <source>
        <dbReference type="ARBA" id="ARBA00023284"/>
    </source>
</evidence>
<name>A0AAE9XNL9_9ENTE</name>
<evidence type="ECO:0000256" key="1">
    <source>
        <dbReference type="ARBA" id="ARBA00022559"/>
    </source>
</evidence>
<sequence length="165" mass="18376">MKVTLGGEAVTLVGNDLKVGDKAPDFSLNNLNNEPVQLANLLTQPVLLNVVPDIETGVCQLQTKRFNQEANKITEAKLVTISKNSREEQQNWCAGEGIDMEMLHDPELFFGREYGILIEELGIFARSIFIIDTDGKIAYVQIVPEIKQEPDYDEALTALKELINS</sequence>
<dbReference type="InterPro" id="IPR013766">
    <property type="entry name" value="Thioredoxin_domain"/>
</dbReference>
<protein>
    <submittedName>
        <fullName evidence="6">Thiol peroxidase</fullName>
        <ecNumber evidence="6">1.11.1.-</ecNumber>
    </submittedName>
</protein>
<evidence type="ECO:0000256" key="2">
    <source>
        <dbReference type="ARBA" id="ARBA00022862"/>
    </source>
</evidence>
<keyword evidence="1 6" id="KW-0575">Peroxidase</keyword>
<reference evidence="6" key="1">
    <citation type="submission" date="2023-01" db="EMBL/GenBank/DDBJ databases">
        <title>Oxazolidinone resistance genes in florfenicol resistant enterococci from beef cattle and veal calves at slaughter.</title>
        <authorList>
            <person name="Biggel M."/>
        </authorList>
    </citation>
    <scope>NUCLEOTIDE SEQUENCE</scope>
    <source>
        <strain evidence="6">K204-1</strain>
    </source>
</reference>
<keyword evidence="3" id="KW-1015">Disulfide bond</keyword>
<evidence type="ECO:0000259" key="5">
    <source>
        <dbReference type="PROSITE" id="PS51352"/>
    </source>
</evidence>
<dbReference type="SUPFAM" id="SSF52833">
    <property type="entry name" value="Thioredoxin-like"/>
    <property type="match status" value="1"/>
</dbReference>
<gene>
    <name evidence="6" type="primary">tpx</name>
    <name evidence="6" type="ORF">PML95_09635</name>
</gene>
<dbReference type="RefSeq" id="WP_023606416.1">
    <property type="nucleotide sequence ID" value="NZ_CP116507.1"/>
</dbReference>
<dbReference type="PANTHER" id="PTHR43110">
    <property type="entry name" value="THIOL PEROXIDASE"/>
    <property type="match status" value="1"/>
</dbReference>
<organism evidence="6 7">
    <name type="scientific">Vagococcus lutrae</name>
    <dbReference type="NCBI Taxonomy" id="81947"/>
    <lineage>
        <taxon>Bacteria</taxon>
        <taxon>Bacillati</taxon>
        <taxon>Bacillota</taxon>
        <taxon>Bacilli</taxon>
        <taxon>Lactobacillales</taxon>
        <taxon>Enterococcaceae</taxon>
        <taxon>Vagococcus</taxon>
    </lineage>
</organism>
<dbReference type="GO" id="GO:0008379">
    <property type="term" value="F:thioredoxin peroxidase activity"/>
    <property type="evidence" value="ECO:0007669"/>
    <property type="project" value="InterPro"/>
</dbReference>
<evidence type="ECO:0000256" key="3">
    <source>
        <dbReference type="ARBA" id="ARBA00023157"/>
    </source>
</evidence>
<dbReference type="EMBL" id="CP116507">
    <property type="protein sequence ID" value="WCG22634.1"/>
    <property type="molecule type" value="Genomic_DNA"/>
</dbReference>
<accession>A0AAE9XNL9</accession>
<dbReference type="AlphaFoldDB" id="A0AAE9XNL9"/>
<dbReference type="PROSITE" id="PS51352">
    <property type="entry name" value="THIOREDOXIN_2"/>
    <property type="match status" value="1"/>
</dbReference>
<dbReference type="Pfam" id="PF00578">
    <property type="entry name" value="AhpC-TSA"/>
    <property type="match status" value="1"/>
</dbReference>
<dbReference type="Gene3D" id="3.40.30.10">
    <property type="entry name" value="Glutaredoxin"/>
    <property type="match status" value="1"/>
</dbReference>
<keyword evidence="4" id="KW-0676">Redox-active center</keyword>
<dbReference type="CDD" id="cd03014">
    <property type="entry name" value="PRX_Atyp2cys"/>
    <property type="match status" value="1"/>
</dbReference>
<dbReference type="InterPro" id="IPR002065">
    <property type="entry name" value="TPX"/>
</dbReference>
<dbReference type="InterPro" id="IPR000866">
    <property type="entry name" value="AhpC/TSA"/>
</dbReference>
<dbReference type="InterPro" id="IPR036249">
    <property type="entry name" value="Thioredoxin-like_sf"/>
</dbReference>
<dbReference type="PANTHER" id="PTHR43110:SF1">
    <property type="entry name" value="THIOL PEROXIDASE"/>
    <property type="match status" value="1"/>
</dbReference>
<feature type="domain" description="Thioredoxin" evidence="5">
    <location>
        <begin position="17"/>
        <end position="164"/>
    </location>
</feature>
<evidence type="ECO:0000313" key="7">
    <source>
        <dbReference type="Proteomes" id="UP001179600"/>
    </source>
</evidence>
<dbReference type="InterPro" id="IPR050455">
    <property type="entry name" value="Tpx_Peroxidase_subfamily"/>
</dbReference>
<keyword evidence="2" id="KW-0049">Antioxidant</keyword>
<dbReference type="Proteomes" id="UP001179600">
    <property type="component" value="Chromosome"/>
</dbReference>
<evidence type="ECO:0000313" key="6">
    <source>
        <dbReference type="EMBL" id="WCG22634.1"/>
    </source>
</evidence>
<proteinExistence type="predicted"/>
<dbReference type="EC" id="1.11.1.-" evidence="6"/>
<keyword evidence="6" id="KW-0560">Oxidoreductase</keyword>